<evidence type="ECO:0000313" key="2">
    <source>
        <dbReference type="EMBL" id="MDN7123865.1"/>
    </source>
</evidence>
<sequence length="344" mass="38228">MKLLADWQSAGPLLMLWPYRDDVWRGQAAPVQRQLLQAMTAIAQHHPVCLGVHPPQLHSALSLIPASIPCFPIAYDDIWVRDIAPLYLSYAQQVTAIAGAFNGWQGINAQHQRDRRFARRLTARHGLRLTALPLVFEPGMLSHDGNGTAVVHGRSLQARNPAKRRSELSQLLSKSFGFSRMIWLENALAADETGGHTDNQLQFIAEDTIAFVKSSTDECWNRELRRLRQSDWAKEYRWLELPAARPVSDPALNYADVRRRPGVLQRGAAPLLCSYANLVRLPTALVVPQFGLTDDSKAVDVLQRAFPKLAIVAVDAMEFVRGGGGPHCLTATLPDSCRMASYKA</sequence>
<keyword evidence="1" id="KW-0378">Hydrolase</keyword>
<gene>
    <name evidence="2" type="ORF">J6I90_03135</name>
</gene>
<evidence type="ECO:0000313" key="3">
    <source>
        <dbReference type="Proteomes" id="UP001169492"/>
    </source>
</evidence>
<dbReference type="GO" id="GO:0047632">
    <property type="term" value="F:agmatine deiminase activity"/>
    <property type="evidence" value="ECO:0007669"/>
    <property type="project" value="TreeGrafter"/>
</dbReference>
<dbReference type="GO" id="GO:0009446">
    <property type="term" value="P:putrescine biosynthetic process"/>
    <property type="evidence" value="ECO:0007669"/>
    <property type="project" value="InterPro"/>
</dbReference>
<dbReference type="RefSeq" id="WP_301774051.1">
    <property type="nucleotide sequence ID" value="NZ_JAGGJB010000002.1"/>
</dbReference>
<dbReference type="Gene3D" id="3.75.10.10">
    <property type="entry name" value="L-arginine/glycine Amidinotransferase, Chain A"/>
    <property type="match status" value="1"/>
</dbReference>
<proteinExistence type="predicted"/>
<dbReference type="SUPFAM" id="SSF55909">
    <property type="entry name" value="Pentein"/>
    <property type="match status" value="1"/>
</dbReference>
<evidence type="ECO:0000256" key="1">
    <source>
        <dbReference type="ARBA" id="ARBA00022801"/>
    </source>
</evidence>
<dbReference type="InterPro" id="IPR007466">
    <property type="entry name" value="Peptidyl-Arg-deiminase_porph"/>
</dbReference>
<dbReference type="Proteomes" id="UP001169492">
    <property type="component" value="Unassembled WGS sequence"/>
</dbReference>
<dbReference type="EMBL" id="JAGGJB010000002">
    <property type="protein sequence ID" value="MDN7123865.1"/>
    <property type="molecule type" value="Genomic_DNA"/>
</dbReference>
<name>A0AAW7QZS4_9GAMM</name>
<comment type="caution">
    <text evidence="2">The sequence shown here is derived from an EMBL/GenBank/DDBJ whole genome shotgun (WGS) entry which is preliminary data.</text>
</comment>
<dbReference type="GO" id="GO:0004668">
    <property type="term" value="F:protein-arginine deiminase activity"/>
    <property type="evidence" value="ECO:0007669"/>
    <property type="project" value="InterPro"/>
</dbReference>
<accession>A0AAW7QZS4</accession>
<protein>
    <submittedName>
        <fullName evidence="2">Agmatine deiminase family protein</fullName>
    </submittedName>
</protein>
<dbReference type="PANTHER" id="PTHR31377:SF0">
    <property type="entry name" value="AGMATINE DEIMINASE-RELATED"/>
    <property type="match status" value="1"/>
</dbReference>
<reference evidence="2 3" key="1">
    <citation type="submission" date="2021-03" db="EMBL/GenBank/DDBJ databases">
        <title>Pseudidiomarina terrestris, a new bacterium isolated from saline soil.</title>
        <authorList>
            <person name="Galisteo C."/>
            <person name="De La Haba R."/>
            <person name="Sanchez-Porro C."/>
            <person name="Ventosa A."/>
        </authorList>
    </citation>
    <scope>NUCLEOTIDE SEQUENCE [LARGE SCALE GENOMIC DNA]</scope>
    <source>
        <strain evidence="2 3">1APP75-32.1</strain>
    </source>
</reference>
<organism evidence="2 3">
    <name type="scientific">Pseudidiomarina terrestris</name>
    <dbReference type="NCBI Taxonomy" id="2820060"/>
    <lineage>
        <taxon>Bacteria</taxon>
        <taxon>Pseudomonadati</taxon>
        <taxon>Pseudomonadota</taxon>
        <taxon>Gammaproteobacteria</taxon>
        <taxon>Alteromonadales</taxon>
        <taxon>Idiomarinaceae</taxon>
        <taxon>Pseudidiomarina</taxon>
    </lineage>
</organism>
<dbReference type="AlphaFoldDB" id="A0AAW7QZS4"/>
<dbReference type="Pfam" id="PF04371">
    <property type="entry name" value="PAD_porph"/>
    <property type="match status" value="1"/>
</dbReference>
<dbReference type="PANTHER" id="PTHR31377">
    <property type="entry name" value="AGMATINE DEIMINASE-RELATED"/>
    <property type="match status" value="1"/>
</dbReference>